<dbReference type="Gene3D" id="3.30.230.120">
    <property type="match status" value="1"/>
</dbReference>
<feature type="domain" description="GHMP kinase N-terminal" evidence="6">
    <location>
        <begin position="108"/>
        <end position="184"/>
    </location>
</feature>
<dbReference type="InterPro" id="IPR001174">
    <property type="entry name" value="HddA/FKP"/>
</dbReference>
<dbReference type="InterPro" id="IPR020568">
    <property type="entry name" value="Ribosomal_Su5_D2-typ_SF"/>
</dbReference>
<comment type="caution">
    <text evidence="8">The sequence shown here is derived from an EMBL/GenBank/DDBJ whole genome shotgun (WGS) entry which is preliminary data.</text>
</comment>
<evidence type="ECO:0000256" key="3">
    <source>
        <dbReference type="ARBA" id="ARBA00022777"/>
    </source>
</evidence>
<evidence type="ECO:0000256" key="1">
    <source>
        <dbReference type="ARBA" id="ARBA00022679"/>
    </source>
</evidence>
<evidence type="ECO:0000259" key="7">
    <source>
        <dbReference type="Pfam" id="PF08544"/>
    </source>
</evidence>
<evidence type="ECO:0000313" key="9">
    <source>
        <dbReference type="Proteomes" id="UP000562254"/>
    </source>
</evidence>
<keyword evidence="2" id="KW-0547">Nucleotide-binding</keyword>
<dbReference type="Pfam" id="PF00288">
    <property type="entry name" value="GHMP_kinases_N"/>
    <property type="match status" value="1"/>
</dbReference>
<comment type="similarity">
    <text evidence="5">Belongs to the GHMP kinase family.</text>
</comment>
<dbReference type="RefSeq" id="WP_184486586.1">
    <property type="nucleotide sequence ID" value="NZ_JAAEDJ010000072.1"/>
</dbReference>
<name>A0A840XTG3_9PROT</name>
<dbReference type="AlphaFoldDB" id="A0A840XTG3"/>
<keyword evidence="4" id="KW-0067">ATP-binding</keyword>
<evidence type="ECO:0000313" key="8">
    <source>
        <dbReference type="EMBL" id="MBB5691196.1"/>
    </source>
</evidence>
<gene>
    <name evidence="8" type="ORF">FHS88_003348</name>
</gene>
<reference evidence="8 9" key="1">
    <citation type="submission" date="2020-08" db="EMBL/GenBank/DDBJ databases">
        <title>Genomic Encyclopedia of Type Strains, Phase IV (KMG-IV): sequencing the most valuable type-strain genomes for metagenomic binning, comparative biology and taxonomic classification.</title>
        <authorList>
            <person name="Goeker M."/>
        </authorList>
    </citation>
    <scope>NUCLEOTIDE SEQUENCE [LARGE SCALE GENOMIC DNA]</scope>
    <source>
        <strain evidence="8 9">DSM 25895</strain>
    </source>
</reference>
<accession>A0A840XTG3</accession>
<dbReference type="PIRSF" id="PIRSF036406">
    <property type="entry name" value="Hept_kin"/>
    <property type="match status" value="1"/>
</dbReference>
<dbReference type="PRINTS" id="PR00960">
    <property type="entry name" value="LMBPPROTEIN"/>
</dbReference>
<dbReference type="SUPFAM" id="SSF55060">
    <property type="entry name" value="GHMP Kinase, C-terminal domain"/>
    <property type="match status" value="1"/>
</dbReference>
<keyword evidence="9" id="KW-1185">Reference proteome</keyword>
<evidence type="ECO:0000256" key="2">
    <source>
        <dbReference type="ARBA" id="ARBA00022741"/>
    </source>
</evidence>
<dbReference type="PANTHER" id="PTHR32463">
    <property type="entry name" value="L-FUCOSE KINASE"/>
    <property type="match status" value="1"/>
</dbReference>
<dbReference type="GO" id="GO:0005524">
    <property type="term" value="F:ATP binding"/>
    <property type="evidence" value="ECO:0007669"/>
    <property type="project" value="UniProtKB-KW"/>
</dbReference>
<dbReference type="Pfam" id="PF08544">
    <property type="entry name" value="GHMP_kinases_C"/>
    <property type="match status" value="1"/>
</dbReference>
<evidence type="ECO:0000256" key="5">
    <source>
        <dbReference type="ARBA" id="ARBA00038121"/>
    </source>
</evidence>
<keyword evidence="3 8" id="KW-0418">Kinase</keyword>
<feature type="domain" description="GHMP kinase C-terminal" evidence="7">
    <location>
        <begin position="258"/>
        <end position="337"/>
    </location>
</feature>
<dbReference type="InterPro" id="IPR013750">
    <property type="entry name" value="GHMP_kinase_C_dom"/>
</dbReference>
<sequence>MEFPRPGIRSLTRGAFVPVRARAPLRIGLAGGGTDLSPFTDTHGGCVLNATVNLYAYAHILPREDGRLVFEAAETGERFEGAADEPIPDGEAARLHRGVHASIVRRFLGGKPLAVTVRTTVDVPAGSGMGGSSALVVALIAAYQEYLGLSLGEYDLARLAFEIERIELGLAGGRQDQYAAAFGGFNFIEFHAGERVIVNPLRVRPPLVKELEASLVLYYTGRSRSSAAIIEKQQANMQQGSSAAIEALLRLKAEAVTMKEAILTGDLRLAAETINRGWEAKKATAEGISSSEIERVLELALANRALAGKVSGAGGGGFLMVMADPFDRQRVLDVLAQQPGRVLPCTFSAEGAEAWRARL</sequence>
<evidence type="ECO:0000259" key="6">
    <source>
        <dbReference type="Pfam" id="PF00288"/>
    </source>
</evidence>
<dbReference type="InterPro" id="IPR006204">
    <property type="entry name" value="GHMP_kinase_N_dom"/>
</dbReference>
<protein>
    <submittedName>
        <fullName evidence="8">D-glycero-alpha-D-manno-heptose-7-phosphate kinase</fullName>
        <ecNumber evidence="8">2.7.1.168</ecNumber>
    </submittedName>
</protein>
<proteinExistence type="inferred from homology"/>
<dbReference type="InterPro" id="IPR036554">
    <property type="entry name" value="GHMP_kinase_C_sf"/>
</dbReference>
<evidence type="ECO:0000256" key="4">
    <source>
        <dbReference type="ARBA" id="ARBA00022840"/>
    </source>
</evidence>
<dbReference type="InterPro" id="IPR052203">
    <property type="entry name" value="GHMP_Kinase-Related"/>
</dbReference>
<dbReference type="InterPro" id="IPR014606">
    <property type="entry name" value="Heptose_7-P_kinase"/>
</dbReference>
<organism evidence="8 9">
    <name type="scientific">Neoroseomonas alkaliterrae</name>
    <dbReference type="NCBI Taxonomy" id="1452450"/>
    <lineage>
        <taxon>Bacteria</taxon>
        <taxon>Pseudomonadati</taxon>
        <taxon>Pseudomonadota</taxon>
        <taxon>Alphaproteobacteria</taxon>
        <taxon>Acetobacterales</taxon>
        <taxon>Acetobacteraceae</taxon>
        <taxon>Neoroseomonas</taxon>
    </lineage>
</organism>
<dbReference type="EC" id="2.7.1.168" evidence="8"/>
<keyword evidence="1 8" id="KW-0808">Transferase</keyword>
<dbReference type="Proteomes" id="UP000562254">
    <property type="component" value="Unassembled WGS sequence"/>
</dbReference>
<dbReference type="EMBL" id="JACIJE010000010">
    <property type="protein sequence ID" value="MBB5691196.1"/>
    <property type="molecule type" value="Genomic_DNA"/>
</dbReference>
<dbReference type="SUPFAM" id="SSF54211">
    <property type="entry name" value="Ribosomal protein S5 domain 2-like"/>
    <property type="match status" value="1"/>
</dbReference>
<dbReference type="PANTHER" id="PTHR32463:SF0">
    <property type="entry name" value="L-FUCOSE KINASE"/>
    <property type="match status" value="1"/>
</dbReference>
<dbReference type="GO" id="GO:0050201">
    <property type="term" value="F:fucokinase activity"/>
    <property type="evidence" value="ECO:0007669"/>
    <property type="project" value="TreeGrafter"/>
</dbReference>
<dbReference type="GO" id="GO:0042352">
    <property type="term" value="P:GDP-L-fucose salvage"/>
    <property type="evidence" value="ECO:0007669"/>
    <property type="project" value="TreeGrafter"/>
</dbReference>